<dbReference type="RefSeq" id="WP_109927126.1">
    <property type="nucleotide sequence ID" value="NZ_QGNZ01000004.1"/>
</dbReference>
<gene>
    <name evidence="2" type="ORF">DHW03_17485</name>
</gene>
<evidence type="ECO:0000256" key="1">
    <source>
        <dbReference type="SAM" id="Phobius"/>
    </source>
</evidence>
<keyword evidence="1" id="KW-0812">Transmembrane</keyword>
<sequence>MTKGKKVFSIIAVLVILLVAAISYYRYFFVFGEGVKAGELNYVVKKGYLFKTYEGKLIQSGIRSKQTGTLQNNEFEFSISDKAIAEKMMANSGQFFELHYKEYKHSLPWRGFSVYVVDSILTSKDLPK</sequence>
<organism evidence="2 3">
    <name type="scientific">Pedobacter yonginense</name>
    <dbReference type="NCBI Taxonomy" id="651869"/>
    <lineage>
        <taxon>Bacteria</taxon>
        <taxon>Pseudomonadati</taxon>
        <taxon>Bacteroidota</taxon>
        <taxon>Sphingobacteriia</taxon>
        <taxon>Sphingobacteriales</taxon>
        <taxon>Sphingobacteriaceae</taxon>
        <taxon>Pedobacter</taxon>
    </lineage>
</organism>
<proteinExistence type="predicted"/>
<name>A0A317EJ18_9SPHI</name>
<feature type="transmembrane region" description="Helical" evidence="1">
    <location>
        <begin position="7"/>
        <end position="27"/>
    </location>
</feature>
<dbReference type="Proteomes" id="UP000245379">
    <property type="component" value="Unassembled WGS sequence"/>
</dbReference>
<evidence type="ECO:0000313" key="3">
    <source>
        <dbReference type="Proteomes" id="UP000245379"/>
    </source>
</evidence>
<comment type="caution">
    <text evidence="2">The sequence shown here is derived from an EMBL/GenBank/DDBJ whole genome shotgun (WGS) entry which is preliminary data.</text>
</comment>
<dbReference type="OrthoDB" id="9794557at2"/>
<dbReference type="AlphaFoldDB" id="A0A317EJ18"/>
<accession>A0A317EJ18</accession>
<evidence type="ECO:0000313" key="2">
    <source>
        <dbReference type="EMBL" id="PWS26564.1"/>
    </source>
</evidence>
<evidence type="ECO:0008006" key="4">
    <source>
        <dbReference type="Google" id="ProtNLM"/>
    </source>
</evidence>
<keyword evidence="3" id="KW-1185">Reference proteome</keyword>
<reference evidence="2 3" key="1">
    <citation type="submission" date="2018-05" db="EMBL/GenBank/DDBJ databases">
        <title>Pedobacter paludis sp. nov., isolated from wetland soil.</title>
        <authorList>
            <person name="Zhang Y."/>
            <person name="Wang G."/>
        </authorList>
    </citation>
    <scope>NUCLEOTIDE SEQUENCE [LARGE SCALE GENOMIC DNA]</scope>
    <source>
        <strain evidence="2 3">KCTC22721</strain>
    </source>
</reference>
<dbReference type="EMBL" id="QGNZ01000004">
    <property type="protein sequence ID" value="PWS26564.1"/>
    <property type="molecule type" value="Genomic_DNA"/>
</dbReference>
<keyword evidence="1" id="KW-0472">Membrane</keyword>
<protein>
    <recommendedName>
        <fullName evidence="4">6-phosphogluconate dehydrogenase</fullName>
    </recommendedName>
</protein>
<keyword evidence="1" id="KW-1133">Transmembrane helix</keyword>